<dbReference type="KEGG" id="mfz:AOB57_010845"/>
<evidence type="ECO:0000256" key="4">
    <source>
        <dbReference type="ARBA" id="ARBA00006605"/>
    </source>
</evidence>
<organism evidence="16 17">
    <name type="scientific">Methanosarcina flavescens</name>
    <dbReference type="NCBI Taxonomy" id="1715806"/>
    <lineage>
        <taxon>Archaea</taxon>
        <taxon>Methanobacteriati</taxon>
        <taxon>Methanobacteriota</taxon>
        <taxon>Stenosarchaea group</taxon>
        <taxon>Methanomicrobia</taxon>
        <taxon>Methanosarcinales</taxon>
        <taxon>Methanosarcinaceae</taxon>
        <taxon>Methanosarcina</taxon>
    </lineage>
</organism>
<evidence type="ECO:0000256" key="5">
    <source>
        <dbReference type="ARBA" id="ARBA00022485"/>
    </source>
</evidence>
<feature type="binding site" evidence="12">
    <location>
        <position position="66"/>
    </location>
    <ligand>
        <name>[4Fe-4S] cluster</name>
        <dbReference type="ChEBI" id="CHEBI:49883"/>
        <label>1</label>
    </ligand>
</feature>
<dbReference type="PANTHER" id="PTHR30013">
    <property type="entry name" value="NIFE / NIFESE HYDROGENASE SMALL SUBUNIT FAMILY MEMBER"/>
    <property type="match status" value="1"/>
</dbReference>
<keyword evidence="6 12" id="KW-0479">Metal-binding</keyword>
<dbReference type="GO" id="GO:0009055">
    <property type="term" value="F:electron transfer activity"/>
    <property type="evidence" value="ECO:0007669"/>
    <property type="project" value="TreeGrafter"/>
</dbReference>
<dbReference type="GeneID" id="53688616"/>
<dbReference type="Gene3D" id="4.10.480.10">
    <property type="entry name" value="Cytochrome-c3 hydrogenase, C-terminal domain"/>
    <property type="match status" value="1"/>
</dbReference>
<dbReference type="GO" id="GO:0016020">
    <property type="term" value="C:membrane"/>
    <property type="evidence" value="ECO:0007669"/>
    <property type="project" value="TreeGrafter"/>
</dbReference>
<sequence>MNNESLLEKFKNLDFIKMDRRTFIKAVGAMGASLFLQIYKSDIAKAFNGLPETKVLWLHGVMDSGCSISMLDGENPDILEFLQLFNLNLLYHEVLMMQQGIFVDGQLANTSDLNSEVLLEEILENERGYVLIAEGAIANGPHGSGKYMVLGGKIYRDVFERAARNASVIVAIGQCATNSGVNAAESEINDLMDHRGVAFTREDSSKGIVDLLGIDTPVVNVNGCPAHPDWVFLTVGAIALGKIRVPDDLPEVLDRWYRPKVFYPPDYTVHDNCPRRGFYDRGEFETTVGGPKCLWKLGCKGPYSHADCATRRWNGHINFCPQAGSPCIGCVQPGFPDSTRPFYVEIEDAGIVNTNLDTIAGVAIAGGLIAAGAHALRRTVLRKPEEKEGTTEESALERAGGEK</sequence>
<dbReference type="Proteomes" id="UP000053087">
    <property type="component" value="Chromosome"/>
</dbReference>
<comment type="similarity">
    <text evidence="4">Belongs to the [NiFe]/[NiFeSe] hydrogenase small subunit family.</text>
</comment>
<feature type="domain" description="Cytochrome-c3 hydrogenase C-terminal" evidence="15">
    <location>
        <begin position="267"/>
        <end position="343"/>
    </location>
</feature>
<dbReference type="PANTHER" id="PTHR30013:SF7">
    <property type="entry name" value="HYDROGENASE-2 SMALL CHAIN"/>
    <property type="match status" value="1"/>
</dbReference>
<dbReference type="Gene3D" id="3.40.50.700">
    <property type="entry name" value="NADH:ubiquinone oxidoreductase-like, 20kDa subunit"/>
    <property type="match status" value="1"/>
</dbReference>
<reference evidence="16 17" key="1">
    <citation type="journal article" date="2016" name="Int. J. Syst. Evol. Microbiol.">
        <title>Methanosarcina flavescens sp. nov., a methanogenic archaeon isolated from a full-scale anaerobic digester.</title>
        <authorList>
            <person name="Kern T."/>
            <person name="Fischer M.A."/>
            <person name="Deppenmeier U."/>
            <person name="Schmitz R.A."/>
            <person name="Rother M."/>
        </authorList>
    </citation>
    <scope>NUCLEOTIDE SEQUENCE [LARGE SCALE GENOMIC DNA]</scope>
    <source>
        <strain evidence="16 17">E03.2</strain>
    </source>
</reference>
<comment type="cofactor">
    <cofactor evidence="1">
        <name>[3Fe-4S] cluster</name>
        <dbReference type="ChEBI" id="CHEBI:21137"/>
    </cofactor>
</comment>
<evidence type="ECO:0000256" key="8">
    <source>
        <dbReference type="ARBA" id="ARBA00023002"/>
    </source>
</evidence>
<feature type="binding site" evidence="12">
    <location>
        <position position="270"/>
    </location>
    <ligand>
        <name>[4Fe-4S] cluster</name>
        <dbReference type="ChEBI" id="CHEBI:49883"/>
        <label>2</label>
    </ligand>
</feature>
<keyword evidence="9 12" id="KW-0408">Iron</keyword>
<dbReference type="InterPro" id="IPR037148">
    <property type="entry name" value="NiFe-Hase_small_C_sf"/>
</dbReference>
<evidence type="ECO:0000256" key="7">
    <source>
        <dbReference type="ARBA" id="ARBA00022729"/>
    </source>
</evidence>
<evidence type="ECO:0000256" key="11">
    <source>
        <dbReference type="ARBA" id="ARBA00023291"/>
    </source>
</evidence>
<evidence type="ECO:0000256" key="2">
    <source>
        <dbReference type="ARBA" id="ARBA00001966"/>
    </source>
</evidence>
<evidence type="ECO:0000256" key="12">
    <source>
        <dbReference type="PIRSR" id="PIRSR000310-1"/>
    </source>
</evidence>
<dbReference type="GO" id="GO:0009375">
    <property type="term" value="C:ferredoxin hydrogenase complex"/>
    <property type="evidence" value="ECO:0007669"/>
    <property type="project" value="InterPro"/>
</dbReference>
<dbReference type="GO" id="GO:0009061">
    <property type="term" value="P:anaerobic respiration"/>
    <property type="evidence" value="ECO:0007669"/>
    <property type="project" value="TreeGrafter"/>
</dbReference>
<feature type="region of interest" description="Disordered" evidence="13">
    <location>
        <begin position="383"/>
        <end position="403"/>
    </location>
</feature>
<feature type="binding site" evidence="12">
    <location>
        <position position="327"/>
    </location>
    <ligand>
        <name>[3Fe-4S] cluster</name>
        <dbReference type="ChEBI" id="CHEBI:21137"/>
    </ligand>
</feature>
<feature type="binding site" evidence="12">
    <location>
        <position position="293"/>
    </location>
    <ligand>
        <name>[4Fe-4S] cluster</name>
        <dbReference type="ChEBI" id="CHEBI:49883"/>
        <label>2</label>
    </ligand>
</feature>
<keyword evidence="8" id="KW-0560">Oxidoreductase</keyword>
<dbReference type="AlphaFoldDB" id="A0A660HU18"/>
<evidence type="ECO:0000256" key="9">
    <source>
        <dbReference type="ARBA" id="ARBA00023004"/>
    </source>
</evidence>
<keyword evidence="10 12" id="KW-0411">Iron-sulfur</keyword>
<keyword evidence="7" id="KW-0732">Signal</keyword>
<dbReference type="InterPro" id="IPR037024">
    <property type="entry name" value="NiFe_Hase_small_N_sf"/>
</dbReference>
<dbReference type="InterPro" id="IPR001821">
    <property type="entry name" value="NiFe_hydrogenase_ssu"/>
</dbReference>
<dbReference type="OrthoDB" id="37913at2157"/>
<comment type="subcellular location">
    <subcellularLocation>
        <location evidence="3">Cell envelope</location>
    </subcellularLocation>
</comment>
<keyword evidence="5 12" id="KW-0004">4Fe-4S</keyword>
<evidence type="ECO:0000256" key="10">
    <source>
        <dbReference type="ARBA" id="ARBA00023014"/>
    </source>
</evidence>
<dbReference type="GO" id="GO:0051539">
    <property type="term" value="F:4 iron, 4 sulfur cluster binding"/>
    <property type="evidence" value="ECO:0007669"/>
    <property type="project" value="UniProtKB-KW"/>
</dbReference>
<evidence type="ECO:0000313" key="16">
    <source>
        <dbReference type="EMBL" id="AYK15619.1"/>
    </source>
</evidence>
<evidence type="ECO:0000256" key="6">
    <source>
        <dbReference type="ARBA" id="ARBA00022723"/>
    </source>
</evidence>
<evidence type="ECO:0000256" key="1">
    <source>
        <dbReference type="ARBA" id="ARBA00001927"/>
    </source>
</evidence>
<evidence type="ECO:0000259" key="15">
    <source>
        <dbReference type="Pfam" id="PF14720"/>
    </source>
</evidence>
<dbReference type="GO" id="GO:0044569">
    <property type="term" value="C:[Ni-Fe] hydrogenase complex"/>
    <property type="evidence" value="ECO:0007669"/>
    <property type="project" value="TreeGrafter"/>
</dbReference>
<dbReference type="InterPro" id="IPR027394">
    <property type="entry name" value="Cytochrome-c3_hydrogenase_C"/>
</dbReference>
<dbReference type="Pfam" id="PF14720">
    <property type="entry name" value="NiFe_hyd_SSU_C"/>
    <property type="match status" value="1"/>
</dbReference>
<dbReference type="GO" id="GO:0051538">
    <property type="term" value="F:3 iron, 4 sulfur cluster binding"/>
    <property type="evidence" value="ECO:0007669"/>
    <property type="project" value="UniProtKB-KW"/>
</dbReference>
<dbReference type="GO" id="GO:0008901">
    <property type="term" value="F:ferredoxin hydrogenase activity"/>
    <property type="evidence" value="ECO:0007669"/>
    <property type="project" value="InterPro"/>
</dbReference>
<feature type="binding site" evidence="12">
    <location>
        <position position="299"/>
    </location>
    <ligand>
        <name>[4Fe-4S] cluster</name>
        <dbReference type="ChEBI" id="CHEBI:49883"/>
        <label>2</label>
    </ligand>
</feature>
<feature type="binding site" evidence="12">
    <location>
        <position position="308"/>
    </location>
    <ligand>
        <name>[3Fe-4S] cluster</name>
        <dbReference type="ChEBI" id="CHEBI:21137"/>
    </ligand>
</feature>
<name>A0A660HU18_9EURY</name>
<keyword evidence="11 12" id="KW-0003">3Fe-4S</keyword>
<evidence type="ECO:0000256" key="13">
    <source>
        <dbReference type="SAM" id="MobiDB-lite"/>
    </source>
</evidence>
<dbReference type="EMBL" id="CP032683">
    <property type="protein sequence ID" value="AYK15619.1"/>
    <property type="molecule type" value="Genomic_DNA"/>
</dbReference>
<evidence type="ECO:0000259" key="14">
    <source>
        <dbReference type="Pfam" id="PF01058"/>
    </source>
</evidence>
<dbReference type="GO" id="GO:0046872">
    <property type="term" value="F:metal ion binding"/>
    <property type="evidence" value="ECO:0007669"/>
    <property type="project" value="UniProtKB-KW"/>
</dbReference>
<evidence type="ECO:0000256" key="3">
    <source>
        <dbReference type="ARBA" id="ARBA00004196"/>
    </source>
</evidence>
<feature type="binding site" evidence="12">
    <location>
        <position position="273"/>
    </location>
    <ligand>
        <name>[4Fe-4S] cluster</name>
        <dbReference type="ChEBI" id="CHEBI:49883"/>
        <label>2</label>
    </ligand>
</feature>
<evidence type="ECO:0000313" key="17">
    <source>
        <dbReference type="Proteomes" id="UP000053087"/>
    </source>
</evidence>
<feature type="domain" description="NADH:ubiquinone oxidoreductase-like 20kDa subunit" evidence="14">
    <location>
        <begin position="64"/>
        <end position="236"/>
    </location>
</feature>
<protein>
    <submittedName>
        <fullName evidence="16">Oxidoreductase</fullName>
    </submittedName>
</protein>
<dbReference type="SUPFAM" id="SSF56770">
    <property type="entry name" value="HydA/Nqo6-like"/>
    <property type="match status" value="1"/>
</dbReference>
<dbReference type="PIRSF" id="PIRSF000310">
    <property type="entry name" value="NiFe_hyd_ssu"/>
    <property type="match status" value="1"/>
</dbReference>
<feature type="binding site" evidence="12">
    <location>
        <position position="175"/>
    </location>
    <ligand>
        <name>[4Fe-4S] cluster</name>
        <dbReference type="ChEBI" id="CHEBI:49883"/>
        <label>1</label>
    </ligand>
</feature>
<dbReference type="RefSeq" id="WP_054299398.1">
    <property type="nucleotide sequence ID" value="NZ_CP032683.1"/>
</dbReference>
<feature type="binding site" evidence="12">
    <location>
        <position position="224"/>
    </location>
    <ligand>
        <name>[4Fe-4S] cluster</name>
        <dbReference type="ChEBI" id="CHEBI:49883"/>
        <label>1</label>
    </ligand>
</feature>
<feature type="binding site" evidence="12">
    <location>
        <position position="330"/>
    </location>
    <ligand>
        <name>[3Fe-4S] cluster</name>
        <dbReference type="ChEBI" id="CHEBI:21137"/>
    </ligand>
</feature>
<dbReference type="InterPro" id="IPR006137">
    <property type="entry name" value="NADH_UbQ_OxRdtase-like_20kDa"/>
</dbReference>
<proteinExistence type="inferred from homology"/>
<keyword evidence="17" id="KW-1185">Reference proteome</keyword>
<gene>
    <name evidence="16" type="ORF">AOB57_010845</name>
</gene>
<dbReference type="Pfam" id="PF01058">
    <property type="entry name" value="Oxidored_q6"/>
    <property type="match status" value="1"/>
</dbReference>
<accession>A0A660HU18</accession>
<comment type="cofactor">
    <cofactor evidence="2">
        <name>[4Fe-4S] cluster</name>
        <dbReference type="ChEBI" id="CHEBI:49883"/>
    </cofactor>
</comment>